<evidence type="ECO:0000313" key="10">
    <source>
        <dbReference type="EMBL" id="KZF22886.1"/>
    </source>
</evidence>
<evidence type="ECO:0000313" key="11">
    <source>
        <dbReference type="Proteomes" id="UP000076632"/>
    </source>
</evidence>
<feature type="transmembrane region" description="Helical" evidence="9">
    <location>
        <begin position="69"/>
        <end position="89"/>
    </location>
</feature>
<gene>
    <name evidence="10" type="ORF">L228DRAFT_138882</name>
</gene>
<organism evidence="10 11">
    <name type="scientific">Xylona heveae (strain CBS 132557 / TC161)</name>
    <dbReference type="NCBI Taxonomy" id="1328760"/>
    <lineage>
        <taxon>Eukaryota</taxon>
        <taxon>Fungi</taxon>
        <taxon>Dikarya</taxon>
        <taxon>Ascomycota</taxon>
        <taxon>Pezizomycotina</taxon>
        <taxon>Xylonomycetes</taxon>
        <taxon>Xylonales</taxon>
        <taxon>Xylonaceae</taxon>
        <taxon>Xylona</taxon>
    </lineage>
</organism>
<evidence type="ECO:0000256" key="5">
    <source>
        <dbReference type="ARBA" id="ARBA00022989"/>
    </source>
</evidence>
<feature type="binding site" evidence="7">
    <location>
        <position position="28"/>
    </location>
    <ligand>
        <name>Ca(2+)</name>
        <dbReference type="ChEBI" id="CHEBI:29108"/>
    </ligand>
</feature>
<comment type="similarity">
    <text evidence="2">Belongs to the alkaline ceramidase family.</text>
</comment>
<dbReference type="GO" id="GO:0046513">
    <property type="term" value="P:ceramide biosynthetic process"/>
    <property type="evidence" value="ECO:0007669"/>
    <property type="project" value="TreeGrafter"/>
</dbReference>
<feature type="binding site" evidence="7">
    <location>
        <position position="39"/>
    </location>
    <ligand>
        <name>Ca(2+)</name>
        <dbReference type="ChEBI" id="CHEBI:29108"/>
    </ligand>
</feature>
<dbReference type="RefSeq" id="XP_018188441.1">
    <property type="nucleotide sequence ID" value="XM_018329156.1"/>
</dbReference>
<feature type="transmembrane region" description="Helical" evidence="9">
    <location>
        <begin position="36"/>
        <end position="57"/>
    </location>
</feature>
<keyword evidence="4" id="KW-0378">Hydrolase</keyword>
<keyword evidence="6 9" id="KW-0472">Membrane</keyword>
<name>A0A161TNR8_XYLHT</name>
<feature type="binding site" evidence="8">
    <location>
        <position position="87"/>
    </location>
    <ligand>
        <name>Zn(2+)</name>
        <dbReference type="ChEBI" id="CHEBI:29105"/>
        <note>catalytic</note>
    </ligand>
</feature>
<evidence type="ECO:0000256" key="2">
    <source>
        <dbReference type="ARBA" id="ARBA00009780"/>
    </source>
</evidence>
<dbReference type="AlphaFoldDB" id="A0A161TNR8"/>
<dbReference type="Proteomes" id="UP000076632">
    <property type="component" value="Unassembled WGS sequence"/>
</dbReference>
<keyword evidence="8" id="KW-0862">Zinc</keyword>
<evidence type="ECO:0000256" key="1">
    <source>
        <dbReference type="ARBA" id="ARBA00004141"/>
    </source>
</evidence>
<feature type="transmembrane region" description="Helical" evidence="9">
    <location>
        <begin position="181"/>
        <end position="200"/>
    </location>
</feature>
<dbReference type="GO" id="GO:0016811">
    <property type="term" value="F:hydrolase activity, acting on carbon-nitrogen (but not peptide) bonds, in linear amides"/>
    <property type="evidence" value="ECO:0007669"/>
    <property type="project" value="InterPro"/>
</dbReference>
<protein>
    <submittedName>
        <fullName evidence="10">Alkaline phytoceramidase</fullName>
    </submittedName>
</protein>
<feature type="transmembrane region" description="Helical" evidence="9">
    <location>
        <begin position="149"/>
        <end position="169"/>
    </location>
</feature>
<reference evidence="10 11" key="1">
    <citation type="journal article" date="2016" name="Fungal Biol.">
        <title>The genome of Xylona heveae provides a window into fungal endophytism.</title>
        <authorList>
            <person name="Gazis R."/>
            <person name="Kuo A."/>
            <person name="Riley R."/>
            <person name="LaButti K."/>
            <person name="Lipzen A."/>
            <person name="Lin J."/>
            <person name="Amirebrahimi M."/>
            <person name="Hesse C.N."/>
            <person name="Spatafora J.W."/>
            <person name="Henrissat B."/>
            <person name="Hainaut M."/>
            <person name="Grigoriev I.V."/>
            <person name="Hibbett D.S."/>
        </authorList>
    </citation>
    <scope>NUCLEOTIDE SEQUENCE [LARGE SCALE GENOMIC DNA]</scope>
    <source>
        <strain evidence="10 11">TC161</strain>
    </source>
</reference>
<dbReference type="OMA" id="WACEYLI"/>
<dbReference type="GO" id="GO:0046514">
    <property type="term" value="P:ceramide catabolic process"/>
    <property type="evidence" value="ECO:0007669"/>
    <property type="project" value="TreeGrafter"/>
</dbReference>
<comment type="subcellular location">
    <subcellularLocation>
        <location evidence="1">Membrane</location>
        <topology evidence="1">Multi-pass membrane protein</topology>
    </subcellularLocation>
</comment>
<evidence type="ECO:0000256" key="8">
    <source>
        <dbReference type="PIRSR" id="PIRSR608901-2"/>
    </source>
</evidence>
<feature type="transmembrane region" description="Helical" evidence="9">
    <location>
        <begin position="101"/>
        <end position="118"/>
    </location>
</feature>
<evidence type="ECO:0000256" key="7">
    <source>
        <dbReference type="PIRSR" id="PIRSR608901-1"/>
    </source>
</evidence>
<accession>A0A161TNR8</accession>
<keyword evidence="3 9" id="KW-0812">Transmembrane</keyword>
<sequence>MTSALSWPYGHQYASAWGAQTSTVNFCETDYYISPYIAEFINTISNFSYLVLAWYGWRNTSKHTGDNAMLSSYAQLAFVGVGSTVFHATLKFSGQIADEMAMLYATATAIYALVGVRLELLQRIVLGIALTVAVTIITIAHVYQDNSNMHRLCFAFMVIGVAARCRWLICELKSSPTKRDVAFLAIVGSIIFVSGYGLWLVDEHFCSVLQRWRAALGIPFGFLLELHGWWHVLTAIGVYYYLLLVERLRLCSQHALSLNDNDIRVSFNMLGIPSLHFPRPLIQPSSNLVLK</sequence>
<dbReference type="PANTHER" id="PTHR46187">
    <property type="entry name" value="ALKALINE CERAMIDASE 3"/>
    <property type="match status" value="1"/>
</dbReference>
<comment type="cofactor">
    <cofactor evidence="8">
        <name>Zn(2+)</name>
        <dbReference type="ChEBI" id="CHEBI:29105"/>
    </cofactor>
</comment>
<evidence type="ECO:0000256" key="4">
    <source>
        <dbReference type="ARBA" id="ARBA00022801"/>
    </source>
</evidence>
<dbReference type="Pfam" id="PF05875">
    <property type="entry name" value="Ceramidase"/>
    <property type="match status" value="1"/>
</dbReference>
<evidence type="ECO:0000256" key="9">
    <source>
        <dbReference type="SAM" id="Phobius"/>
    </source>
</evidence>
<feature type="binding site" evidence="8">
    <location>
        <position position="227"/>
    </location>
    <ligand>
        <name>Zn(2+)</name>
        <dbReference type="ChEBI" id="CHEBI:29105"/>
        <note>catalytic</note>
    </ligand>
</feature>
<feature type="binding site" evidence="8">
    <location>
        <position position="231"/>
    </location>
    <ligand>
        <name>Zn(2+)</name>
        <dbReference type="ChEBI" id="CHEBI:29105"/>
        <note>catalytic</note>
    </ligand>
</feature>
<evidence type="ECO:0000256" key="3">
    <source>
        <dbReference type="ARBA" id="ARBA00022692"/>
    </source>
</evidence>
<feature type="transmembrane region" description="Helical" evidence="9">
    <location>
        <begin position="220"/>
        <end position="242"/>
    </location>
</feature>
<dbReference type="PANTHER" id="PTHR46187:SF1">
    <property type="entry name" value="ALKALINE PHYTOCERAMIDASE"/>
    <property type="match status" value="1"/>
</dbReference>
<dbReference type="InParanoid" id="A0A161TNR8"/>
<evidence type="ECO:0000256" key="6">
    <source>
        <dbReference type="ARBA" id="ARBA00023136"/>
    </source>
</evidence>
<keyword evidence="5 9" id="KW-1133">Transmembrane helix</keyword>
<proteinExistence type="inferred from homology"/>
<keyword evidence="7" id="KW-0479">Metal-binding</keyword>
<keyword evidence="7" id="KW-0106">Calcium</keyword>
<dbReference type="FunCoup" id="A0A161TNR8">
    <property type="interactions" value="509"/>
</dbReference>
<keyword evidence="11" id="KW-1185">Reference proteome</keyword>
<dbReference type="GeneID" id="28894293"/>
<feature type="transmembrane region" description="Helical" evidence="9">
    <location>
        <begin position="125"/>
        <end position="143"/>
    </location>
</feature>
<dbReference type="GO" id="GO:0005789">
    <property type="term" value="C:endoplasmic reticulum membrane"/>
    <property type="evidence" value="ECO:0007669"/>
    <property type="project" value="TreeGrafter"/>
</dbReference>
<dbReference type="InterPro" id="IPR008901">
    <property type="entry name" value="ACER"/>
</dbReference>
<dbReference type="OrthoDB" id="187171at2759"/>
<dbReference type="STRING" id="1328760.A0A161TNR8"/>
<dbReference type="GO" id="GO:0046872">
    <property type="term" value="F:metal ion binding"/>
    <property type="evidence" value="ECO:0007669"/>
    <property type="project" value="UniProtKB-KW"/>
</dbReference>
<dbReference type="EMBL" id="KV407458">
    <property type="protein sequence ID" value="KZF22886.1"/>
    <property type="molecule type" value="Genomic_DNA"/>
</dbReference>